<dbReference type="GO" id="GO:0008270">
    <property type="term" value="F:zinc ion binding"/>
    <property type="evidence" value="ECO:0007669"/>
    <property type="project" value="UniProtKB-KW"/>
</dbReference>
<name>A0A554LP70_9BACT</name>
<dbReference type="PROSITE" id="PS50966">
    <property type="entry name" value="ZF_SWIM"/>
    <property type="match status" value="1"/>
</dbReference>
<comment type="caution">
    <text evidence="3">The sequence shown here is derived from an EMBL/GenBank/DDBJ whole genome shotgun (WGS) entry which is preliminary data.</text>
</comment>
<evidence type="ECO:0000313" key="3">
    <source>
        <dbReference type="EMBL" id="TSC94682.1"/>
    </source>
</evidence>
<sequence length="256" mass="28622">MCNVLMIKYGTMKPKYDLEEIKFGIDEATWNKAVNLYEKGKVQKLKPTFNGFSAEVVGGSLYNVFVSISDYDVGDCDCYLGQNETLCKHMIAVAIYAIIGGHKLSKEEKELNHQVVCSGKVGELSESEIIKVKADIRDAMKYVKPYNGPSRIWFQYQSFLIEGCNRLAKIVSGLPVCSHTSQLLIDLILRIDKKLTCGGIDDSDGTIGGFIESVVLVLQKFAILDEKCITTFSKLAEKETCFGWEEPLLKIYDANQ</sequence>
<dbReference type="AlphaFoldDB" id="A0A554LP70"/>
<feature type="domain" description="SWIM-type" evidence="2">
    <location>
        <begin position="62"/>
        <end position="98"/>
    </location>
</feature>
<protein>
    <recommendedName>
        <fullName evidence="2">SWIM-type domain-containing protein</fullName>
    </recommendedName>
</protein>
<dbReference type="Pfam" id="PF04434">
    <property type="entry name" value="SWIM"/>
    <property type="match status" value="1"/>
</dbReference>
<keyword evidence="1" id="KW-0862">Zinc</keyword>
<dbReference type="InterPro" id="IPR007527">
    <property type="entry name" value="Znf_SWIM"/>
</dbReference>
<keyword evidence="1" id="KW-0863">Zinc-finger</keyword>
<evidence type="ECO:0000256" key="1">
    <source>
        <dbReference type="PROSITE-ProRule" id="PRU00325"/>
    </source>
</evidence>
<evidence type="ECO:0000313" key="4">
    <source>
        <dbReference type="Proteomes" id="UP000316495"/>
    </source>
</evidence>
<proteinExistence type="predicted"/>
<accession>A0A554LP70</accession>
<reference evidence="3 4" key="1">
    <citation type="submission" date="2017-07" db="EMBL/GenBank/DDBJ databases">
        <title>Mechanisms for carbon and nitrogen cycling indicate functional differentiation within the Candidate Phyla Radiation.</title>
        <authorList>
            <person name="Danczak R.E."/>
            <person name="Johnston M.D."/>
            <person name="Kenah C."/>
            <person name="Slattery M."/>
            <person name="Wrighton K.C."/>
            <person name="Wilkins M.J."/>
        </authorList>
    </citation>
    <scope>NUCLEOTIDE SEQUENCE [LARGE SCALE GENOMIC DNA]</scope>
    <source>
        <strain evidence="3">Athens1014_28</strain>
    </source>
</reference>
<dbReference type="EMBL" id="VMGN01000008">
    <property type="protein sequence ID" value="TSC94682.1"/>
    <property type="molecule type" value="Genomic_DNA"/>
</dbReference>
<organism evidence="3 4">
    <name type="scientific">Candidatus Berkelbacteria bacterium Athens1014_28</name>
    <dbReference type="NCBI Taxonomy" id="2017145"/>
    <lineage>
        <taxon>Bacteria</taxon>
        <taxon>Candidatus Berkelbacteria</taxon>
    </lineage>
</organism>
<dbReference type="Proteomes" id="UP000316495">
    <property type="component" value="Unassembled WGS sequence"/>
</dbReference>
<evidence type="ECO:0000259" key="2">
    <source>
        <dbReference type="PROSITE" id="PS50966"/>
    </source>
</evidence>
<gene>
    <name evidence="3" type="ORF">Athens101428_197</name>
</gene>
<keyword evidence="1" id="KW-0479">Metal-binding</keyword>